<name>A0AB94IXS5_9BACT</name>
<feature type="domain" description="Serine hydroxymethyltransferase-like" evidence="5">
    <location>
        <begin position="8"/>
        <end position="381"/>
    </location>
</feature>
<organism evidence="6 7">
    <name type="scientific">Fretibacterium fastidiosum</name>
    <dbReference type="NCBI Taxonomy" id="651822"/>
    <lineage>
        <taxon>Bacteria</taxon>
        <taxon>Thermotogati</taxon>
        <taxon>Synergistota</taxon>
        <taxon>Synergistia</taxon>
        <taxon>Synergistales</taxon>
        <taxon>Aminobacteriaceae</taxon>
        <taxon>Fretibacterium</taxon>
    </lineage>
</organism>
<comment type="pathway">
    <text evidence="3">One-carbon metabolism; tetrahydrofolate interconversion.</text>
</comment>
<evidence type="ECO:0000259" key="5">
    <source>
        <dbReference type="Pfam" id="PF00464"/>
    </source>
</evidence>
<sequence length="418" mass="45640">MLKHARVSDPEVYKLTLEELTRQEHNIEMIASESTAALEVMELTGSIWTNKTLEGYPGARFQAGSHVADKLETLANQRAMDLYGADHVNLQPYSGSTANYAVYSAVLKPGDRVLGMRLDQGGHLTHGSPANFLSKVYQFDFYGVNQETETIDYEALEKKAKEFQPKLIIEGGSSYPRLIDYERIGAIAKSVGAFSMVDMAHVSGLIAAKVIPSPVPHTDFVSSSTTKTFCGPRSGMVLCKKEFAKQLDRGVFPGALGSMHLHTMAAKAWCFKQMAGAEYKVAMTQVVKNAKKLAEELAKYGFRIVSGGTDNHLILADLRPKGITGKVFQDALDSVGITVNKNQIPFDPEKPTIASGVRIGLTSVTQRGLKEKEIEAIAKIMDKVSSAPEDEANLKACREQAEKLIANFPLYPAGSFDD</sequence>
<dbReference type="InterPro" id="IPR001085">
    <property type="entry name" value="Ser_HO-MeTrfase"/>
</dbReference>
<evidence type="ECO:0000256" key="4">
    <source>
        <dbReference type="PIRSR" id="PIRSR000412-50"/>
    </source>
</evidence>
<dbReference type="EMBL" id="FP929056">
    <property type="protein sequence ID" value="CBL28602.1"/>
    <property type="molecule type" value="Genomic_DNA"/>
</dbReference>
<dbReference type="InterPro" id="IPR015421">
    <property type="entry name" value="PyrdxlP-dep_Trfase_major"/>
</dbReference>
<evidence type="ECO:0000313" key="7">
    <source>
        <dbReference type="Proteomes" id="UP000008957"/>
    </source>
</evidence>
<evidence type="ECO:0000313" key="6">
    <source>
        <dbReference type="EMBL" id="CBL28602.1"/>
    </source>
</evidence>
<dbReference type="PANTHER" id="PTHR11680">
    <property type="entry name" value="SERINE HYDROXYMETHYLTRANSFERASE"/>
    <property type="match status" value="1"/>
</dbReference>
<dbReference type="PIRSF" id="PIRSF000412">
    <property type="entry name" value="SHMT"/>
    <property type="match status" value="1"/>
</dbReference>
<dbReference type="Proteomes" id="UP000008957">
    <property type="component" value="Chromosome"/>
</dbReference>
<comment type="subcellular location">
    <subcellularLocation>
        <location evidence="3">Cytoplasm</location>
    </subcellularLocation>
</comment>
<keyword evidence="3 6" id="KW-0808">Transferase</keyword>
<dbReference type="RefSeq" id="WP_015556749.1">
    <property type="nucleotide sequence ID" value="NC_021038.1"/>
</dbReference>
<dbReference type="KEGG" id="sbr:SY1_16250"/>
<dbReference type="GO" id="GO:0035999">
    <property type="term" value="P:tetrahydrofolate interconversion"/>
    <property type="evidence" value="ECO:0007669"/>
    <property type="project" value="UniProtKB-UniRule"/>
</dbReference>
<keyword evidence="3" id="KW-0963">Cytoplasm</keyword>
<evidence type="ECO:0000256" key="1">
    <source>
        <dbReference type="ARBA" id="ARBA00001933"/>
    </source>
</evidence>
<dbReference type="PANTHER" id="PTHR11680:SF35">
    <property type="entry name" value="SERINE HYDROXYMETHYLTRANSFERASE 1"/>
    <property type="match status" value="1"/>
</dbReference>
<keyword evidence="2 3" id="KW-0663">Pyridoxal phosphate</keyword>
<protein>
    <recommendedName>
        <fullName evidence="3">2-methylserine hydroxymethyltransferase</fullName>
        <shortName evidence="3">MSHMT</shortName>
        <ecNumber evidence="3">2.1.2.7</ecNumber>
    </recommendedName>
    <alternativeName>
        <fullName evidence="3">Alpha-methylserine hydroxymethyltransferase</fullName>
    </alternativeName>
    <alternativeName>
        <fullName evidence="3">D-alanine 2-hydroxymethyltransferase</fullName>
    </alternativeName>
</protein>
<dbReference type="InterPro" id="IPR015424">
    <property type="entry name" value="PyrdxlP-dep_Trfase"/>
</dbReference>
<dbReference type="AlphaFoldDB" id="A0AB94IXS5"/>
<feature type="site" description="Plays an important role in substrate specificity" evidence="3">
    <location>
        <position position="226"/>
    </location>
</feature>
<dbReference type="InterPro" id="IPR049943">
    <property type="entry name" value="Ser_HO-MeTrfase-like"/>
</dbReference>
<dbReference type="SUPFAM" id="SSF53383">
    <property type="entry name" value="PLP-dependent transferases"/>
    <property type="match status" value="1"/>
</dbReference>
<dbReference type="InterPro" id="IPR015422">
    <property type="entry name" value="PyrdxlP-dep_Trfase_small"/>
</dbReference>
<dbReference type="Gene3D" id="3.90.1150.10">
    <property type="entry name" value="Aspartate Aminotransferase, domain 1"/>
    <property type="match status" value="1"/>
</dbReference>
<comment type="caution">
    <text evidence="3">Lacks conserved residue(s) required for the propagation of feature annotation.</text>
</comment>
<dbReference type="CDD" id="cd00378">
    <property type="entry name" value="SHMT"/>
    <property type="match status" value="1"/>
</dbReference>
<evidence type="ECO:0000256" key="3">
    <source>
        <dbReference type="HAMAP-Rule" id="MF_00051"/>
    </source>
</evidence>
<dbReference type="GO" id="GO:0050413">
    <property type="term" value="F:D-alanine 2-hydroxymethyltransferase activity"/>
    <property type="evidence" value="ECO:0007669"/>
    <property type="project" value="UniProtKB-EC"/>
</dbReference>
<reference evidence="7" key="1">
    <citation type="submission" date="2010-03" db="EMBL/GenBank/DDBJ databases">
        <title>The genome sequence of Synergistetes sp. SGP1.</title>
        <authorList>
            <consortium name="metaHIT consortium -- http://www.metahit.eu/"/>
            <person name="Pajon A."/>
            <person name="Turner K."/>
            <person name="Parkhill J."/>
            <person name="Wade W."/>
            <person name="Vartoukian S."/>
        </authorList>
    </citation>
    <scope>NUCLEOTIDE SEQUENCE [LARGE SCALE GENOMIC DNA]</scope>
    <source>
        <strain evidence="7">SGP1</strain>
    </source>
</reference>
<comment type="catalytic activity">
    <reaction evidence="3">
        <text>(6R)-5,10-methylene-5,6,7,8-tetrahydrofolate + D-alanine + H2O = 2-methylserine + (6S)-5,6,7,8-tetrahydrofolate</text>
        <dbReference type="Rhea" id="RHEA:10064"/>
        <dbReference type="ChEBI" id="CHEBI:15377"/>
        <dbReference type="ChEBI" id="CHEBI:15636"/>
        <dbReference type="ChEBI" id="CHEBI:57416"/>
        <dbReference type="ChEBI" id="CHEBI:57453"/>
        <dbReference type="ChEBI" id="CHEBI:58275"/>
        <dbReference type="EC" id="2.1.2.7"/>
    </reaction>
</comment>
<dbReference type="EC" id="2.1.2.7" evidence="3"/>
<dbReference type="InterPro" id="IPR039429">
    <property type="entry name" value="SHMT-like_dom"/>
</dbReference>
<proteinExistence type="inferred from homology"/>
<comment type="cofactor">
    <cofactor evidence="1 3 4">
        <name>pyridoxal 5'-phosphate</name>
        <dbReference type="ChEBI" id="CHEBI:597326"/>
    </cofactor>
</comment>
<comment type="function">
    <text evidence="3">Catalyzes the reversible interconversion of alpha-methyl-L-serine to D-alanine with tetrahydrofolate (THF) serving as the one-carbon carrier.</text>
</comment>
<dbReference type="GO" id="GO:0005829">
    <property type="term" value="C:cytosol"/>
    <property type="evidence" value="ECO:0007669"/>
    <property type="project" value="TreeGrafter"/>
</dbReference>
<dbReference type="GO" id="GO:0030170">
    <property type="term" value="F:pyridoxal phosphate binding"/>
    <property type="evidence" value="ECO:0007669"/>
    <property type="project" value="UniProtKB-UniRule"/>
</dbReference>
<feature type="modified residue" description="N6-(pyridoxal phosphate)lysine" evidence="3 4">
    <location>
        <position position="227"/>
    </location>
</feature>
<dbReference type="NCBIfam" id="NF000586">
    <property type="entry name" value="PRK00011.1"/>
    <property type="match status" value="1"/>
</dbReference>
<keyword evidence="3" id="KW-0554">One-carbon metabolism</keyword>
<feature type="binding site" evidence="3">
    <location>
        <begin position="122"/>
        <end position="124"/>
    </location>
    <ligand>
        <name>(6S)-5,6,7,8-tetrahydrofolate</name>
        <dbReference type="ChEBI" id="CHEBI:57453"/>
    </ligand>
</feature>
<accession>A0AB94IXS5</accession>
<dbReference type="Pfam" id="PF00464">
    <property type="entry name" value="SHMT"/>
    <property type="match status" value="1"/>
</dbReference>
<dbReference type="Gene3D" id="3.40.640.10">
    <property type="entry name" value="Type I PLP-dependent aspartate aminotransferase-like (Major domain)"/>
    <property type="match status" value="1"/>
</dbReference>
<evidence type="ECO:0000256" key="2">
    <source>
        <dbReference type="ARBA" id="ARBA00022898"/>
    </source>
</evidence>
<feature type="binding site" evidence="3">
    <location>
        <position position="118"/>
    </location>
    <ligand>
        <name>(6S)-5,6,7,8-tetrahydrofolate</name>
        <dbReference type="ChEBI" id="CHEBI:57453"/>
    </ligand>
</feature>
<dbReference type="HAMAP" id="MF_00051">
    <property type="entry name" value="SHMT"/>
    <property type="match status" value="1"/>
</dbReference>
<reference evidence="6 7" key="2">
    <citation type="submission" date="2010-03" db="EMBL/GenBank/DDBJ databases">
        <authorList>
            <person name="Pajon A."/>
        </authorList>
    </citation>
    <scope>NUCLEOTIDE SEQUENCE [LARGE SCALE GENOMIC DNA]</scope>
    <source>
        <strain evidence="6 7">SGP1</strain>
    </source>
</reference>
<comment type="similarity">
    <text evidence="3">Belongs to the SHMT family.</text>
</comment>
<dbReference type="GO" id="GO:0019264">
    <property type="term" value="P:glycine biosynthetic process from serine"/>
    <property type="evidence" value="ECO:0007669"/>
    <property type="project" value="InterPro"/>
</dbReference>
<comment type="subunit">
    <text evidence="3">Homodimer.</text>
</comment>
<gene>
    <name evidence="3" type="primary">mshmt</name>
    <name evidence="6" type="ORF">SY1_16250</name>
</gene>
<dbReference type="GO" id="GO:0004372">
    <property type="term" value="F:glycine hydroxymethyltransferase activity"/>
    <property type="evidence" value="ECO:0007669"/>
    <property type="project" value="InterPro"/>
</dbReference>
<keyword evidence="7" id="KW-1185">Reference proteome</keyword>